<protein>
    <submittedName>
        <fullName evidence="1">Uncharacterized protein</fullName>
    </submittedName>
</protein>
<evidence type="ECO:0000313" key="2">
    <source>
        <dbReference type="Proteomes" id="UP000266861"/>
    </source>
</evidence>
<comment type="caution">
    <text evidence="1">The sequence shown here is derived from an EMBL/GenBank/DDBJ whole genome shotgun (WGS) entry which is preliminary data.</text>
</comment>
<dbReference type="EMBL" id="PQFF01000142">
    <property type="protein sequence ID" value="RHZ79112.1"/>
    <property type="molecule type" value="Genomic_DNA"/>
</dbReference>
<sequence>MKSFFDSNLLAILAKPIPKPILHPWILNNIDGERIRPDQIIILKIRSSSKTTVNINIQKRITNFDHVLAKNKTLYAGDNNVIVSISLSGANPSKFRVIRCSFEPAKLKVSNAPFC</sequence>
<dbReference type="Proteomes" id="UP000266861">
    <property type="component" value="Unassembled WGS sequence"/>
</dbReference>
<organism evidence="1 2">
    <name type="scientific">Diversispora epigaea</name>
    <dbReference type="NCBI Taxonomy" id="1348612"/>
    <lineage>
        <taxon>Eukaryota</taxon>
        <taxon>Fungi</taxon>
        <taxon>Fungi incertae sedis</taxon>
        <taxon>Mucoromycota</taxon>
        <taxon>Glomeromycotina</taxon>
        <taxon>Glomeromycetes</taxon>
        <taxon>Diversisporales</taxon>
        <taxon>Diversisporaceae</taxon>
        <taxon>Diversispora</taxon>
    </lineage>
</organism>
<accession>A0A397IWN5</accession>
<reference evidence="1 2" key="1">
    <citation type="submission" date="2018-08" db="EMBL/GenBank/DDBJ databases">
        <title>Genome and evolution of the arbuscular mycorrhizal fungus Diversispora epigaea (formerly Glomus versiforme) and its bacterial endosymbionts.</title>
        <authorList>
            <person name="Sun X."/>
            <person name="Fei Z."/>
            <person name="Harrison M."/>
        </authorList>
    </citation>
    <scope>NUCLEOTIDE SEQUENCE [LARGE SCALE GENOMIC DNA]</scope>
    <source>
        <strain evidence="1 2">IT104</strain>
    </source>
</reference>
<keyword evidence="2" id="KW-1185">Reference proteome</keyword>
<gene>
    <name evidence="1" type="ORF">Glove_151g150</name>
</gene>
<dbReference type="AlphaFoldDB" id="A0A397IWN5"/>
<proteinExistence type="predicted"/>
<name>A0A397IWN5_9GLOM</name>
<evidence type="ECO:0000313" key="1">
    <source>
        <dbReference type="EMBL" id="RHZ79112.1"/>
    </source>
</evidence>